<feature type="chain" id="PRO_5019449262" description="Lipoprotein" evidence="1">
    <location>
        <begin position="35"/>
        <end position="200"/>
    </location>
</feature>
<feature type="signal peptide" evidence="1">
    <location>
        <begin position="1"/>
        <end position="34"/>
    </location>
</feature>
<dbReference type="AlphaFoldDB" id="A0A3S9I912"/>
<dbReference type="RefSeq" id="WP_126274710.1">
    <property type="nucleotide sequence ID" value="NZ_CP034463.1"/>
</dbReference>
<protein>
    <recommendedName>
        <fullName evidence="4">Lipoprotein</fullName>
    </recommendedName>
</protein>
<reference evidence="2 3" key="1">
    <citation type="submission" date="2018-12" db="EMBL/GenBank/DDBJ databases">
        <authorList>
            <person name="Li K."/>
        </authorList>
    </citation>
    <scope>NUCLEOTIDE SEQUENCE [LARGE SCALE GENOMIC DNA]</scope>
    <source>
        <strain evidence="3">CR22</strain>
    </source>
</reference>
<proteinExistence type="predicted"/>
<accession>A0A3S9I912</accession>
<sequence length="200" mass="20162">MLSSTPRRRTATALTGLVLAAVSAASLVSCSSDSDDNGSKSSASATATASFSGSVPSALASVKESVKASVSALASSASAQASAWLASVSAETERANRAAKNALKDVDGKGNATADVSLTGKPRSETAGLLAVVVNITNSTDKTTSYAVQVDFRDPDGKVVQTRYVGAEDLKPGAKAQPLAISTEPAEPQLTAVVAKAQRY</sequence>
<keyword evidence="1" id="KW-0732">Signal</keyword>
<organism evidence="2 3">
    <name type="scientific">Streptomyces aquilus</name>
    <dbReference type="NCBI Taxonomy" id="2548456"/>
    <lineage>
        <taxon>Bacteria</taxon>
        <taxon>Bacillati</taxon>
        <taxon>Actinomycetota</taxon>
        <taxon>Actinomycetes</taxon>
        <taxon>Kitasatosporales</taxon>
        <taxon>Streptomycetaceae</taxon>
        <taxon>Streptomyces</taxon>
    </lineage>
</organism>
<dbReference type="KEGG" id="saqu:EJC51_35030"/>
<gene>
    <name evidence="2" type="ORF">EJC51_35030</name>
</gene>
<dbReference type="EMBL" id="CP034463">
    <property type="protein sequence ID" value="AZP20829.1"/>
    <property type="molecule type" value="Genomic_DNA"/>
</dbReference>
<evidence type="ECO:0000313" key="2">
    <source>
        <dbReference type="EMBL" id="AZP20829.1"/>
    </source>
</evidence>
<evidence type="ECO:0008006" key="4">
    <source>
        <dbReference type="Google" id="ProtNLM"/>
    </source>
</evidence>
<evidence type="ECO:0000256" key="1">
    <source>
        <dbReference type="SAM" id="SignalP"/>
    </source>
</evidence>
<name>A0A3S9I912_9ACTN</name>
<evidence type="ECO:0000313" key="3">
    <source>
        <dbReference type="Proteomes" id="UP000280197"/>
    </source>
</evidence>
<dbReference type="Proteomes" id="UP000280197">
    <property type="component" value="Chromosome"/>
</dbReference>
<dbReference type="PROSITE" id="PS51257">
    <property type="entry name" value="PROKAR_LIPOPROTEIN"/>
    <property type="match status" value="1"/>
</dbReference>
<keyword evidence="3" id="KW-1185">Reference proteome</keyword>